<evidence type="ECO:0000313" key="3">
    <source>
        <dbReference type="Proteomes" id="UP001501509"/>
    </source>
</evidence>
<dbReference type="InterPro" id="IPR036390">
    <property type="entry name" value="WH_DNA-bd_sf"/>
</dbReference>
<organism evidence="2 3">
    <name type="scientific">Actinomadura fulvescens</name>
    <dbReference type="NCBI Taxonomy" id="46160"/>
    <lineage>
        <taxon>Bacteria</taxon>
        <taxon>Bacillati</taxon>
        <taxon>Actinomycetota</taxon>
        <taxon>Actinomycetes</taxon>
        <taxon>Streptosporangiales</taxon>
        <taxon>Thermomonosporaceae</taxon>
        <taxon>Actinomadura</taxon>
    </lineage>
</organism>
<comment type="caution">
    <text evidence="2">The sequence shown here is derived from an EMBL/GenBank/DDBJ whole genome shotgun (WGS) entry which is preliminary data.</text>
</comment>
<accession>A0ABN3PZ95</accession>
<evidence type="ECO:0000259" key="1">
    <source>
        <dbReference type="Pfam" id="PF03551"/>
    </source>
</evidence>
<keyword evidence="3" id="KW-1185">Reference proteome</keyword>
<gene>
    <name evidence="2" type="ORF">GCM10010411_42210</name>
</gene>
<reference evidence="3" key="1">
    <citation type="journal article" date="2019" name="Int. J. Syst. Evol. Microbiol.">
        <title>The Global Catalogue of Microorganisms (GCM) 10K type strain sequencing project: providing services to taxonomists for standard genome sequencing and annotation.</title>
        <authorList>
            <consortium name="The Broad Institute Genomics Platform"/>
            <consortium name="The Broad Institute Genome Sequencing Center for Infectious Disease"/>
            <person name="Wu L."/>
            <person name="Ma J."/>
        </authorList>
    </citation>
    <scope>NUCLEOTIDE SEQUENCE [LARGE SCALE GENOMIC DNA]</scope>
    <source>
        <strain evidence="3">JCM 6833</strain>
    </source>
</reference>
<name>A0ABN3PZ95_9ACTN</name>
<dbReference type="SUPFAM" id="SSF46785">
    <property type="entry name" value="Winged helix' DNA-binding domain"/>
    <property type="match status" value="1"/>
</dbReference>
<dbReference type="EMBL" id="BAAATD010000005">
    <property type="protein sequence ID" value="GAA2603642.1"/>
    <property type="molecule type" value="Genomic_DNA"/>
</dbReference>
<proteinExistence type="predicted"/>
<dbReference type="InterPro" id="IPR036388">
    <property type="entry name" value="WH-like_DNA-bd_sf"/>
</dbReference>
<dbReference type="Pfam" id="PF03551">
    <property type="entry name" value="PadR"/>
    <property type="match status" value="1"/>
</dbReference>
<dbReference type="Proteomes" id="UP001501509">
    <property type="component" value="Unassembled WGS sequence"/>
</dbReference>
<dbReference type="RefSeq" id="WP_344543315.1">
    <property type="nucleotide sequence ID" value="NZ_BAAATD010000005.1"/>
</dbReference>
<sequence length="209" mass="23368">MARPITPLALIVLRMLHEQPMHPYELQQRIRIRAYDVAVKLTHGSLYNTVERLAATGLIEPMETSRDGRRPERTVYMITEAGKDAASCRLTEMLGRYTPEFPLIGAALAVITLLPPAEALIHLRTRAVVLESMVAAEQTAYDALRKRGLERCRLLDGELKIAQLRTELRYVQDLVADIAAGRVDWEPVVINCRLDSGDSADADADKEHA</sequence>
<dbReference type="PANTHER" id="PTHR33169:SF27">
    <property type="entry name" value="TRANSCRIPTIONAL REGULATOR PADR FAMILY PROTEIN"/>
    <property type="match status" value="1"/>
</dbReference>
<dbReference type="InterPro" id="IPR005149">
    <property type="entry name" value="Tscrpt_reg_PadR_N"/>
</dbReference>
<dbReference type="InterPro" id="IPR052509">
    <property type="entry name" value="Metal_resp_DNA-bind_regulator"/>
</dbReference>
<dbReference type="PANTHER" id="PTHR33169">
    <property type="entry name" value="PADR-FAMILY TRANSCRIPTIONAL REGULATOR"/>
    <property type="match status" value="1"/>
</dbReference>
<protein>
    <submittedName>
        <fullName evidence="2">PadR family transcriptional regulator</fullName>
    </submittedName>
</protein>
<dbReference type="Gene3D" id="1.10.10.10">
    <property type="entry name" value="Winged helix-like DNA-binding domain superfamily/Winged helix DNA-binding domain"/>
    <property type="match status" value="1"/>
</dbReference>
<evidence type="ECO:0000313" key="2">
    <source>
        <dbReference type="EMBL" id="GAA2603642.1"/>
    </source>
</evidence>
<feature type="domain" description="Transcription regulator PadR N-terminal" evidence="1">
    <location>
        <begin position="12"/>
        <end position="85"/>
    </location>
</feature>